<comment type="subcellular location">
    <subcellularLocation>
        <location evidence="1">Endomembrane system</location>
        <topology evidence="1">Multi-pass membrane protein</topology>
    </subcellularLocation>
</comment>
<feature type="transmembrane region" description="Helical" evidence="9">
    <location>
        <begin position="12"/>
        <end position="35"/>
    </location>
</feature>
<dbReference type="GO" id="GO:0016020">
    <property type="term" value="C:membrane"/>
    <property type="evidence" value="ECO:0007669"/>
    <property type="project" value="InterPro"/>
</dbReference>
<sequence length="84" mass="9156">MGLIEEKLQIKAGVIATIVVVLCSTTAIISAYVFHDHHRRKVFVGTVGLVASVAMYAAPLVVVKQVIMTKSVEFMPFYLSFSPS</sequence>
<dbReference type="InterPro" id="IPR047664">
    <property type="entry name" value="SWEET"/>
</dbReference>
<keyword evidence="7 9" id="KW-1133">Transmembrane helix</keyword>
<comment type="caution">
    <text evidence="10">The sequence shown here is derived from an EMBL/GenBank/DDBJ whole genome shotgun (WGS) entry which is preliminary data.</text>
</comment>
<evidence type="ECO:0000256" key="8">
    <source>
        <dbReference type="ARBA" id="ARBA00023136"/>
    </source>
</evidence>
<reference evidence="10" key="1">
    <citation type="submission" date="2023-05" db="EMBL/GenBank/DDBJ databases">
        <title>Genome and transcriptome analyses reveal genes involved in the formation of fine ridges on petal epidermal cells in Hibiscus trionum.</title>
        <authorList>
            <person name="Koshimizu S."/>
            <person name="Masuda S."/>
            <person name="Ishii T."/>
            <person name="Shirasu K."/>
            <person name="Hoshino A."/>
            <person name="Arita M."/>
        </authorList>
    </citation>
    <scope>NUCLEOTIDE SEQUENCE</scope>
    <source>
        <strain evidence="10">Hamamatsu line</strain>
    </source>
</reference>
<keyword evidence="11" id="KW-1185">Reference proteome</keyword>
<dbReference type="EMBL" id="BSYR01000035">
    <property type="protein sequence ID" value="GMJ00976.1"/>
    <property type="molecule type" value="Genomic_DNA"/>
</dbReference>
<dbReference type="AlphaFoldDB" id="A0A9W7ISY3"/>
<dbReference type="Proteomes" id="UP001165190">
    <property type="component" value="Unassembled WGS sequence"/>
</dbReference>
<evidence type="ECO:0000256" key="2">
    <source>
        <dbReference type="ARBA" id="ARBA00007809"/>
    </source>
</evidence>
<dbReference type="PANTHER" id="PTHR10791:SF28">
    <property type="entry name" value="BIDIRECTIONAL SUGAR TRANSPORTER SWEET3"/>
    <property type="match status" value="1"/>
</dbReference>
<evidence type="ECO:0000256" key="1">
    <source>
        <dbReference type="ARBA" id="ARBA00004127"/>
    </source>
</evidence>
<dbReference type="GO" id="GO:0051119">
    <property type="term" value="F:sugar transmembrane transporter activity"/>
    <property type="evidence" value="ECO:0007669"/>
    <property type="project" value="InterPro"/>
</dbReference>
<evidence type="ECO:0000256" key="5">
    <source>
        <dbReference type="ARBA" id="ARBA00022692"/>
    </source>
</evidence>
<proteinExistence type="inferred from homology"/>
<evidence type="ECO:0000256" key="6">
    <source>
        <dbReference type="ARBA" id="ARBA00022737"/>
    </source>
</evidence>
<keyword evidence="3" id="KW-0813">Transport</keyword>
<evidence type="ECO:0000256" key="4">
    <source>
        <dbReference type="ARBA" id="ARBA00022597"/>
    </source>
</evidence>
<accession>A0A9W7ISY3</accession>
<keyword evidence="8 9" id="KW-0472">Membrane</keyword>
<keyword evidence="5 9" id="KW-0812">Transmembrane</keyword>
<evidence type="ECO:0000313" key="11">
    <source>
        <dbReference type="Proteomes" id="UP001165190"/>
    </source>
</evidence>
<dbReference type="PANTHER" id="PTHR10791">
    <property type="entry name" value="RAG1-ACTIVATING PROTEIN 1"/>
    <property type="match status" value="1"/>
</dbReference>
<organism evidence="10 11">
    <name type="scientific">Hibiscus trionum</name>
    <name type="common">Flower of an hour</name>
    <dbReference type="NCBI Taxonomy" id="183268"/>
    <lineage>
        <taxon>Eukaryota</taxon>
        <taxon>Viridiplantae</taxon>
        <taxon>Streptophyta</taxon>
        <taxon>Embryophyta</taxon>
        <taxon>Tracheophyta</taxon>
        <taxon>Spermatophyta</taxon>
        <taxon>Magnoliopsida</taxon>
        <taxon>eudicotyledons</taxon>
        <taxon>Gunneridae</taxon>
        <taxon>Pentapetalae</taxon>
        <taxon>rosids</taxon>
        <taxon>malvids</taxon>
        <taxon>Malvales</taxon>
        <taxon>Malvaceae</taxon>
        <taxon>Malvoideae</taxon>
        <taxon>Hibiscus</taxon>
    </lineage>
</organism>
<keyword evidence="4" id="KW-0762">Sugar transport</keyword>
<dbReference type="Pfam" id="PF03083">
    <property type="entry name" value="MtN3_slv"/>
    <property type="match status" value="1"/>
</dbReference>
<dbReference type="InterPro" id="IPR004316">
    <property type="entry name" value="SWEET_rpt"/>
</dbReference>
<evidence type="ECO:0000256" key="9">
    <source>
        <dbReference type="SAM" id="Phobius"/>
    </source>
</evidence>
<comment type="similarity">
    <text evidence="2">Belongs to the SWEET sugar transporter family.</text>
</comment>
<protein>
    <submittedName>
        <fullName evidence="10">Uncharacterized protein</fullName>
    </submittedName>
</protein>
<feature type="transmembrane region" description="Helical" evidence="9">
    <location>
        <begin position="41"/>
        <end position="63"/>
    </location>
</feature>
<dbReference type="OrthoDB" id="409725at2759"/>
<gene>
    <name evidence="10" type="ORF">HRI_003766800</name>
</gene>
<keyword evidence="6" id="KW-0677">Repeat</keyword>
<evidence type="ECO:0000313" key="10">
    <source>
        <dbReference type="EMBL" id="GMJ00976.1"/>
    </source>
</evidence>
<name>A0A9W7ISY3_HIBTR</name>
<evidence type="ECO:0000256" key="3">
    <source>
        <dbReference type="ARBA" id="ARBA00022448"/>
    </source>
</evidence>
<evidence type="ECO:0000256" key="7">
    <source>
        <dbReference type="ARBA" id="ARBA00022989"/>
    </source>
</evidence>
<dbReference type="GO" id="GO:0012505">
    <property type="term" value="C:endomembrane system"/>
    <property type="evidence" value="ECO:0007669"/>
    <property type="project" value="UniProtKB-SubCell"/>
</dbReference>